<evidence type="ECO:0008006" key="4">
    <source>
        <dbReference type="Google" id="ProtNLM"/>
    </source>
</evidence>
<sequence>MEYTYLNWPTVAFLIVFIVLSFIEATRYSMVINTDEEKITKYSLYQWVTKEEVFSNLAEVVFYQKYMIIKFKDDSWCLYFKKEDLSSLKSFFKSQKIKIIESKQNKVFDQFFEQK</sequence>
<accession>A0AAU9D6U9</accession>
<feature type="transmembrane region" description="Helical" evidence="1">
    <location>
        <begin position="6"/>
        <end position="23"/>
    </location>
</feature>
<proteinExistence type="predicted"/>
<evidence type="ECO:0000256" key="1">
    <source>
        <dbReference type="SAM" id="Phobius"/>
    </source>
</evidence>
<dbReference type="EMBL" id="AP026801">
    <property type="protein sequence ID" value="BDR56477.1"/>
    <property type="molecule type" value="Genomic_DNA"/>
</dbReference>
<keyword evidence="1" id="KW-1133">Transmembrane helix</keyword>
<organism evidence="2 3">
    <name type="scientific">Xylocopilactobacillus apis</name>
    <dbReference type="NCBI Taxonomy" id="2932183"/>
    <lineage>
        <taxon>Bacteria</taxon>
        <taxon>Bacillati</taxon>
        <taxon>Bacillota</taxon>
        <taxon>Bacilli</taxon>
        <taxon>Lactobacillales</taxon>
        <taxon>Lactobacillaceae</taxon>
        <taxon>Xylocopilactobacillus</taxon>
    </lineage>
</organism>
<keyword evidence="3" id="KW-1185">Reference proteome</keyword>
<protein>
    <recommendedName>
        <fullName evidence="4">Pore-forming protein</fullName>
    </recommendedName>
</protein>
<evidence type="ECO:0000313" key="3">
    <source>
        <dbReference type="Proteomes" id="UP001321804"/>
    </source>
</evidence>
<keyword evidence="1" id="KW-0472">Membrane</keyword>
<dbReference type="KEGG" id="xak:KIMC2_10390"/>
<gene>
    <name evidence="2" type="ORF">KIMC2_10390</name>
</gene>
<evidence type="ECO:0000313" key="2">
    <source>
        <dbReference type="EMBL" id="BDR56477.1"/>
    </source>
</evidence>
<dbReference type="Proteomes" id="UP001321804">
    <property type="component" value="Chromosome"/>
</dbReference>
<name>A0AAU9D6U9_9LACO</name>
<keyword evidence="1" id="KW-0812">Transmembrane</keyword>
<dbReference type="AlphaFoldDB" id="A0AAU9D6U9"/>
<reference evidence="2 3" key="1">
    <citation type="journal article" date="2023" name="Microbiol. Spectr.">
        <title>Symbiosis of Carpenter Bees with Uncharacterized Lactic Acid Bacteria Showing NAD Auxotrophy.</title>
        <authorList>
            <person name="Kawasaki S."/>
            <person name="Ozawa K."/>
            <person name="Mori T."/>
            <person name="Yamamoto A."/>
            <person name="Ito M."/>
            <person name="Ohkuma M."/>
            <person name="Sakamoto M."/>
            <person name="Matsutani M."/>
        </authorList>
    </citation>
    <scope>NUCLEOTIDE SEQUENCE [LARGE SCALE GENOMIC DNA]</scope>
    <source>
        <strain evidence="2 3">KimC2</strain>
    </source>
</reference>